<dbReference type="Proteomes" id="UP000033123">
    <property type="component" value="Chromosome"/>
</dbReference>
<dbReference type="PATRIC" id="fig|1434118.4.peg.2735"/>
<evidence type="ECO:0000313" key="2">
    <source>
        <dbReference type="Proteomes" id="UP000033123"/>
    </source>
</evidence>
<dbReference type="HOGENOM" id="CLU_3245421_0_0_2"/>
<dbReference type="AlphaFoldDB" id="A0A0E3LD64"/>
<dbReference type="KEGG" id="msj:MSSAC_2136"/>
<name>A0A0E3LD64_9EURY</name>
<evidence type="ECO:0000313" key="1">
    <source>
        <dbReference type="EMBL" id="AKB36726.1"/>
    </source>
</evidence>
<gene>
    <name evidence="1" type="ORF">MSSAC_2136</name>
</gene>
<organism evidence="1 2">
    <name type="scientific">Methanosarcina siciliae C2J</name>
    <dbReference type="NCBI Taxonomy" id="1434118"/>
    <lineage>
        <taxon>Archaea</taxon>
        <taxon>Methanobacteriati</taxon>
        <taxon>Methanobacteriota</taxon>
        <taxon>Stenosarchaea group</taxon>
        <taxon>Methanomicrobia</taxon>
        <taxon>Methanosarcinales</taxon>
        <taxon>Methanosarcinaceae</taxon>
        <taxon>Methanosarcina</taxon>
    </lineage>
</organism>
<protein>
    <submittedName>
        <fullName evidence="1">Uncharacterized protein</fullName>
    </submittedName>
</protein>
<dbReference type="EMBL" id="CP009508">
    <property type="protein sequence ID" value="AKB36726.1"/>
    <property type="molecule type" value="Genomic_DNA"/>
</dbReference>
<reference evidence="1 2" key="1">
    <citation type="submission" date="2014-07" db="EMBL/GenBank/DDBJ databases">
        <title>Methanogenic archaea and the global carbon cycle.</title>
        <authorList>
            <person name="Henriksen J.R."/>
            <person name="Luke J."/>
            <person name="Reinhart S."/>
            <person name="Benedict M.N."/>
            <person name="Youngblut N.D."/>
            <person name="Metcalf M.E."/>
            <person name="Whitaker R.J."/>
            <person name="Metcalf W.W."/>
        </authorList>
    </citation>
    <scope>NUCLEOTIDE SEQUENCE [LARGE SCALE GENOMIC DNA]</scope>
    <source>
        <strain evidence="1 2">C2J</strain>
    </source>
</reference>
<sequence length="42" mass="4933">MGALLEGDSSVEGSTRISEILVYRHTHFEYGRYFTYPLYFLI</sequence>
<accession>A0A0E3LD64</accession>
<proteinExistence type="predicted"/>